<keyword evidence="2" id="KW-1185">Reference proteome</keyword>
<comment type="caution">
    <text evidence="1">The sequence shown here is derived from an EMBL/GenBank/DDBJ whole genome shotgun (WGS) entry which is preliminary data.</text>
</comment>
<sequence>MSIAPSHMIQGGELRSYDHPFIVTASYKERDKSEGVPLGKKSLDIWKYNDHTTKPIYISTLQGDFPDKLGLTVFINNYLSITSPSVDHKNCLLVYRIEDGVLTSCMTLDGASGDRVPSNFPDQSQVYHLPTIQPGDAAYLASANGLIAVFRIGPHFKAEDTIVEVYGISDDGKFVLKNELHLNSDHPLVLSWSPTTWQTPHLIHLSETEFPSYTRLRASLEVDKDEEELYASSLKANVYFSSLSAFITAHEEGYAVEESSPSTSIRSIDANTLELNWCTSLDHGILSLDAYEPLGLLIVFGRDQVTFYINVLDLQTGAVRRVKEAESATSFPIVRVSPEGELTLVRYDGEIVVILLSDFAEHGYPFSEDSEDSDSEDTKTDVHDEHVIAHILPFDLPSRECEKACERY</sequence>
<protein>
    <submittedName>
        <fullName evidence="1">Uncharacterized protein</fullName>
    </submittedName>
</protein>
<dbReference type="Proteomes" id="UP001385951">
    <property type="component" value="Unassembled WGS sequence"/>
</dbReference>
<reference evidence="1 2" key="1">
    <citation type="submission" date="2022-09" db="EMBL/GenBank/DDBJ databases">
        <authorList>
            <person name="Palmer J.M."/>
        </authorList>
    </citation>
    <scope>NUCLEOTIDE SEQUENCE [LARGE SCALE GENOMIC DNA]</scope>
    <source>
        <strain evidence="1 2">DSM 7382</strain>
    </source>
</reference>
<dbReference type="EMBL" id="JASBNA010000019">
    <property type="protein sequence ID" value="KAK7685788.1"/>
    <property type="molecule type" value="Genomic_DNA"/>
</dbReference>
<evidence type="ECO:0000313" key="2">
    <source>
        <dbReference type="Proteomes" id="UP001385951"/>
    </source>
</evidence>
<accession>A0AAW0G715</accession>
<dbReference type="SUPFAM" id="SSF69322">
    <property type="entry name" value="Tricorn protease domain 2"/>
    <property type="match status" value="1"/>
</dbReference>
<name>A0AAW0G715_9APHY</name>
<organism evidence="1 2">
    <name type="scientific">Cerrena zonata</name>
    <dbReference type="NCBI Taxonomy" id="2478898"/>
    <lineage>
        <taxon>Eukaryota</taxon>
        <taxon>Fungi</taxon>
        <taxon>Dikarya</taxon>
        <taxon>Basidiomycota</taxon>
        <taxon>Agaricomycotina</taxon>
        <taxon>Agaricomycetes</taxon>
        <taxon>Polyporales</taxon>
        <taxon>Cerrenaceae</taxon>
        <taxon>Cerrena</taxon>
    </lineage>
</organism>
<dbReference type="AlphaFoldDB" id="A0AAW0G715"/>
<proteinExistence type="predicted"/>
<evidence type="ECO:0000313" key="1">
    <source>
        <dbReference type="EMBL" id="KAK7685788.1"/>
    </source>
</evidence>
<gene>
    <name evidence="1" type="ORF">QCA50_011134</name>
</gene>